<organism evidence="3 4">
    <name type="scientific">Roseateles chitinivorans</name>
    <dbReference type="NCBI Taxonomy" id="2917965"/>
    <lineage>
        <taxon>Bacteria</taxon>
        <taxon>Pseudomonadati</taxon>
        <taxon>Pseudomonadota</taxon>
        <taxon>Betaproteobacteria</taxon>
        <taxon>Burkholderiales</taxon>
        <taxon>Sphaerotilaceae</taxon>
        <taxon>Roseateles</taxon>
    </lineage>
</organism>
<evidence type="ECO:0000313" key="3">
    <source>
        <dbReference type="EMBL" id="PIM53665.1"/>
    </source>
</evidence>
<evidence type="ECO:0000256" key="1">
    <source>
        <dbReference type="SAM" id="MobiDB-lite"/>
    </source>
</evidence>
<feature type="region of interest" description="Disordered" evidence="1">
    <location>
        <begin position="175"/>
        <end position="197"/>
    </location>
</feature>
<dbReference type="Gene3D" id="3.30.450.30">
    <property type="entry name" value="Dynein light chain 2a, cytoplasmic"/>
    <property type="match status" value="1"/>
</dbReference>
<protein>
    <recommendedName>
        <fullName evidence="2">Roadblock/LAMTOR2 domain-containing protein</fullName>
    </recommendedName>
</protein>
<dbReference type="EMBL" id="PEOG01000018">
    <property type="protein sequence ID" value="PIM53665.1"/>
    <property type="molecule type" value="Genomic_DNA"/>
</dbReference>
<feature type="compositionally biased region" description="Low complexity" evidence="1">
    <location>
        <begin position="178"/>
        <end position="197"/>
    </location>
</feature>
<dbReference type="InterPro" id="IPR004942">
    <property type="entry name" value="Roadblock/LAMTOR2_dom"/>
</dbReference>
<sequence length="328" mass="34311">MTTARYVDLTPIGVMRGLSGGPGDDASVLLQALLRRDPDRTWDPGELAALPAKPLKVWARLMFQLQRAGCIDTFLAPPVNPDRRWAGVQSDLAAMVALGAAQAALLDADGLVVAQARNDRASDLAATAPPPEVCLHLRIGHGAGTAVYGLALRGLAPERCLPLVRLARRLVRQHTAHTAHMGHTTHTSHTAASPAAPMEAARPLEEVLTRELLGLADHCPGLLSTAIASRDGLALATTGALQADALSATSAFLLDEMDTHLGPLREGGNAREVLVWTDGGPWYFSAIGPLPYLLALHAAPDVPAALLRHAGALGCARLVALLALLTAA</sequence>
<proteinExistence type="predicted"/>
<dbReference type="AlphaFoldDB" id="A0A2G9CBA8"/>
<gene>
    <name evidence="3" type="ORF">CS062_08655</name>
</gene>
<name>A0A2G9CBA8_9BURK</name>
<feature type="domain" description="Roadblock/LAMTOR2" evidence="2">
    <location>
        <begin position="209"/>
        <end position="298"/>
    </location>
</feature>
<dbReference type="RefSeq" id="WP_099861253.1">
    <property type="nucleotide sequence ID" value="NZ_PEOG01000018.1"/>
</dbReference>
<dbReference type="SUPFAM" id="SSF103196">
    <property type="entry name" value="Roadblock/LC7 domain"/>
    <property type="match status" value="1"/>
</dbReference>
<keyword evidence="4" id="KW-1185">Reference proteome</keyword>
<reference evidence="3 4" key="1">
    <citation type="submission" date="2017-11" db="EMBL/GenBank/DDBJ databases">
        <title>Draft genome sequence of Mitsuaria sp. HWN-4.</title>
        <authorList>
            <person name="Gundlapally S.R."/>
        </authorList>
    </citation>
    <scope>NUCLEOTIDE SEQUENCE [LARGE SCALE GENOMIC DNA]</scope>
    <source>
        <strain evidence="3 4">HWN-4</strain>
    </source>
</reference>
<dbReference type="SMART" id="SM00960">
    <property type="entry name" value="Robl_LC7"/>
    <property type="match status" value="1"/>
</dbReference>
<dbReference type="OrthoDB" id="10015768at2"/>
<evidence type="ECO:0000313" key="4">
    <source>
        <dbReference type="Proteomes" id="UP000231501"/>
    </source>
</evidence>
<evidence type="ECO:0000259" key="2">
    <source>
        <dbReference type="SMART" id="SM00960"/>
    </source>
</evidence>
<dbReference type="Proteomes" id="UP000231501">
    <property type="component" value="Unassembled WGS sequence"/>
</dbReference>
<comment type="caution">
    <text evidence="3">The sequence shown here is derived from an EMBL/GenBank/DDBJ whole genome shotgun (WGS) entry which is preliminary data.</text>
</comment>
<accession>A0A2G9CBA8</accession>